<keyword evidence="1" id="KW-0732">Signal</keyword>
<evidence type="ECO:0000256" key="1">
    <source>
        <dbReference type="SAM" id="SignalP"/>
    </source>
</evidence>
<organism evidence="2 3">
    <name type="scientific">Anopheles minimus</name>
    <dbReference type="NCBI Taxonomy" id="112268"/>
    <lineage>
        <taxon>Eukaryota</taxon>
        <taxon>Metazoa</taxon>
        <taxon>Ecdysozoa</taxon>
        <taxon>Arthropoda</taxon>
        <taxon>Hexapoda</taxon>
        <taxon>Insecta</taxon>
        <taxon>Pterygota</taxon>
        <taxon>Neoptera</taxon>
        <taxon>Endopterygota</taxon>
        <taxon>Diptera</taxon>
        <taxon>Nematocera</taxon>
        <taxon>Culicoidea</taxon>
        <taxon>Culicidae</taxon>
        <taxon>Anophelinae</taxon>
        <taxon>Anopheles</taxon>
    </lineage>
</organism>
<protein>
    <submittedName>
        <fullName evidence="2">Uncharacterized protein</fullName>
    </submittedName>
</protein>
<reference evidence="2" key="2">
    <citation type="submission" date="2020-05" db="UniProtKB">
        <authorList>
            <consortium name="EnsemblMetazoa"/>
        </authorList>
    </citation>
    <scope>IDENTIFICATION</scope>
    <source>
        <strain evidence="2">MINIMUS1</strain>
    </source>
</reference>
<accession>A0A182W6A3</accession>
<evidence type="ECO:0000313" key="3">
    <source>
        <dbReference type="Proteomes" id="UP000075920"/>
    </source>
</evidence>
<dbReference type="VEuPathDB" id="VectorBase:AMIN005869"/>
<sequence length="480" mass="50148">MKGFIAIAVLALASVSNGSYLPAVQSVLPYSYNSGLYGLGLNAYDGLGHYSGLAGLGYSSVLDHGLSYPYSAALPYSVYNNGLYGGYYGAKYAPTVVQANVNSLKSVNPLGLYGGYYGAYNNGLYGGYYGAKYAPTVVQANVNTLKTVNPLGLYGGYGVDHGYGLGHGYGYGYNNYLPVQAHAAKQQSTQRVQLPKPTIMKCIAAVVMMAVAVAVQGSSVTYWGNGAALQHLAPVSVGSWVQDNSYARIVSPWNYAYQAPIATVAAAPLAYVEPYAYQPAVAVVAQKEARYLAANRGAVHEAPLPGHTVNQQSLNLEPAPGTLIMKCIAAVVMVALVACVQANAPVYSVPSTTVVQQNVVPKYVTAYSAPAVTYASHASVAPVAYAAYGAPVATYAAPVAAYASPISYAAHNTVVQAPVAYAAPTAYAYNHASYVPTVYAQVQKEARYVAANRGAVHEAPLVGHAVNQKSLNFEPAPGTL</sequence>
<keyword evidence="3" id="KW-1185">Reference proteome</keyword>
<name>A0A182W6A3_9DIPT</name>
<proteinExistence type="predicted"/>
<dbReference type="InterPro" id="IPR031874">
    <property type="entry name" value="Cuticle_Acp1"/>
</dbReference>
<dbReference type="EnsemblMetazoa" id="AMIN005869-RA">
    <property type="protein sequence ID" value="AMIN005869-PA"/>
    <property type="gene ID" value="AMIN005869"/>
</dbReference>
<feature type="chain" id="PRO_5008140938" evidence="1">
    <location>
        <begin position="19"/>
        <end position="480"/>
    </location>
</feature>
<feature type="signal peptide" evidence="1">
    <location>
        <begin position="1"/>
        <end position="18"/>
    </location>
</feature>
<dbReference type="AlphaFoldDB" id="A0A182W6A3"/>
<evidence type="ECO:0000313" key="2">
    <source>
        <dbReference type="EnsemblMetazoa" id="AMIN005869-PA"/>
    </source>
</evidence>
<dbReference type="Pfam" id="PF15955">
    <property type="entry name" value="Cuticle_4"/>
    <property type="match status" value="2"/>
</dbReference>
<dbReference type="Proteomes" id="UP000075920">
    <property type="component" value="Unassembled WGS sequence"/>
</dbReference>
<dbReference type="PANTHER" id="PTHR12336">
    <property type="entry name" value="ADULT CUTICLE PROTEIN 1-RELATED"/>
    <property type="match status" value="1"/>
</dbReference>
<reference evidence="3" key="1">
    <citation type="submission" date="2013-03" db="EMBL/GenBank/DDBJ databases">
        <title>The Genome Sequence of Anopheles minimus MINIMUS1.</title>
        <authorList>
            <consortium name="The Broad Institute Genomics Platform"/>
            <person name="Neafsey D.E."/>
            <person name="Walton C."/>
            <person name="Walker B."/>
            <person name="Young S.K."/>
            <person name="Zeng Q."/>
            <person name="Gargeya S."/>
            <person name="Fitzgerald M."/>
            <person name="Haas B."/>
            <person name="Abouelleil A."/>
            <person name="Allen A.W."/>
            <person name="Alvarado L."/>
            <person name="Arachchi H.M."/>
            <person name="Berlin A.M."/>
            <person name="Chapman S.B."/>
            <person name="Gainer-Dewar J."/>
            <person name="Goldberg J."/>
            <person name="Griggs A."/>
            <person name="Gujja S."/>
            <person name="Hansen M."/>
            <person name="Howarth C."/>
            <person name="Imamovic A."/>
            <person name="Ireland A."/>
            <person name="Larimer J."/>
            <person name="McCowan C."/>
            <person name="Murphy C."/>
            <person name="Pearson M."/>
            <person name="Poon T.W."/>
            <person name="Priest M."/>
            <person name="Roberts A."/>
            <person name="Saif S."/>
            <person name="Shea T."/>
            <person name="Sisk P."/>
            <person name="Sykes S."/>
            <person name="Wortman J."/>
            <person name="Nusbaum C."/>
            <person name="Birren B."/>
        </authorList>
    </citation>
    <scope>NUCLEOTIDE SEQUENCE [LARGE SCALE GENOMIC DNA]</scope>
    <source>
        <strain evidence="3">MINIMUS1</strain>
    </source>
</reference>
<dbReference type="PANTHER" id="PTHR12336:SF0">
    <property type="entry name" value="ADULT CUTICLE PROTEIN 1-RELATED"/>
    <property type="match status" value="1"/>
</dbReference>